<accession>A0A8T2JCP2</accession>
<keyword evidence="8" id="KW-0276">Fatty acid metabolism</keyword>
<comment type="catalytic activity">
    <reaction evidence="13">
        <text>a long-chain fatty acid + ATP + CoA = a long-chain fatty acyl-CoA + AMP + diphosphate</text>
        <dbReference type="Rhea" id="RHEA:15421"/>
        <dbReference type="ChEBI" id="CHEBI:30616"/>
        <dbReference type="ChEBI" id="CHEBI:33019"/>
        <dbReference type="ChEBI" id="CHEBI:57287"/>
        <dbReference type="ChEBI" id="CHEBI:57560"/>
        <dbReference type="ChEBI" id="CHEBI:83139"/>
        <dbReference type="ChEBI" id="CHEBI:456215"/>
        <dbReference type="EC" id="6.2.1.3"/>
    </reaction>
    <physiologicalReaction direction="left-to-right" evidence="13">
        <dbReference type="Rhea" id="RHEA:15422"/>
    </physiologicalReaction>
</comment>
<dbReference type="InterPro" id="IPR000873">
    <property type="entry name" value="AMP-dep_synth/lig_dom"/>
</dbReference>
<keyword evidence="11" id="KW-0443">Lipid metabolism</keyword>
<comment type="caution">
    <text evidence="21">The sequence shown here is derived from an EMBL/GenBank/DDBJ whole genome shotgun (WGS) entry which is preliminary data.</text>
</comment>
<evidence type="ECO:0000256" key="15">
    <source>
        <dbReference type="ARBA" id="ARBA00036527"/>
    </source>
</evidence>
<gene>
    <name evidence="21" type="ORF">GDO86_006203</name>
</gene>
<dbReference type="GO" id="GO:0004467">
    <property type="term" value="F:long-chain fatty acid-CoA ligase activity"/>
    <property type="evidence" value="ECO:0007669"/>
    <property type="project" value="UniProtKB-EC"/>
</dbReference>
<keyword evidence="22" id="KW-1185">Reference proteome</keyword>
<dbReference type="GO" id="GO:0005886">
    <property type="term" value="C:plasma membrane"/>
    <property type="evidence" value="ECO:0007669"/>
    <property type="project" value="UniProtKB-SubCell"/>
</dbReference>
<dbReference type="OrthoDB" id="288590at2759"/>
<dbReference type="AlphaFoldDB" id="A0A8T2JCP2"/>
<name>A0A8T2JCP2_9PIPI</name>
<evidence type="ECO:0000256" key="16">
    <source>
        <dbReference type="ARBA" id="ARBA00041297"/>
    </source>
</evidence>
<dbReference type="Gene3D" id="3.30.300.30">
    <property type="match status" value="1"/>
</dbReference>
<evidence type="ECO:0000256" key="5">
    <source>
        <dbReference type="ARBA" id="ARBA00022598"/>
    </source>
</evidence>
<evidence type="ECO:0000256" key="9">
    <source>
        <dbReference type="ARBA" id="ARBA00022989"/>
    </source>
</evidence>
<evidence type="ECO:0000256" key="18">
    <source>
        <dbReference type="SAM" id="Phobius"/>
    </source>
</evidence>
<feature type="transmembrane region" description="Helical" evidence="18">
    <location>
        <begin position="7"/>
        <end position="27"/>
    </location>
</feature>
<dbReference type="FunFam" id="3.40.50.12780:FF:000005">
    <property type="entry name" value="Solute carrier family 27 member 6"/>
    <property type="match status" value="1"/>
</dbReference>
<evidence type="ECO:0000259" key="19">
    <source>
        <dbReference type="Pfam" id="PF00501"/>
    </source>
</evidence>
<dbReference type="FunFam" id="3.30.300.30:FF:000002">
    <property type="entry name" value="Long-chain fatty acid transport protein 1"/>
    <property type="match status" value="1"/>
</dbReference>
<evidence type="ECO:0000256" key="7">
    <source>
        <dbReference type="ARBA" id="ARBA00022741"/>
    </source>
</evidence>
<dbReference type="SUPFAM" id="SSF56801">
    <property type="entry name" value="Acetyl-CoA synthetase-like"/>
    <property type="match status" value="1"/>
</dbReference>
<dbReference type="PANTHER" id="PTHR43107:SF4">
    <property type="entry name" value="LONG-CHAIN FATTY ACID TRANSPORT PROTEIN 2"/>
    <property type="match status" value="1"/>
</dbReference>
<evidence type="ECO:0000256" key="17">
    <source>
        <dbReference type="ARBA" id="ARBA00048666"/>
    </source>
</evidence>
<evidence type="ECO:0000256" key="11">
    <source>
        <dbReference type="ARBA" id="ARBA00023098"/>
    </source>
</evidence>
<dbReference type="Pfam" id="PF13193">
    <property type="entry name" value="AMP-binding_C"/>
    <property type="match status" value="1"/>
</dbReference>
<protein>
    <recommendedName>
        <fullName evidence="14">long-chain-fatty-acid--CoA ligase</fullName>
        <ecNumber evidence="14">6.2.1.3</ecNumber>
    </recommendedName>
    <alternativeName>
        <fullName evidence="16">Long-chain-fatty-acid--CoA ligase</fullName>
    </alternativeName>
</protein>
<keyword evidence="10" id="KW-0445">Lipid transport</keyword>
<dbReference type="PROSITE" id="PS00455">
    <property type="entry name" value="AMP_BINDING"/>
    <property type="match status" value="1"/>
</dbReference>
<keyword evidence="6 18" id="KW-0812">Transmembrane</keyword>
<evidence type="ECO:0000256" key="14">
    <source>
        <dbReference type="ARBA" id="ARBA00026121"/>
    </source>
</evidence>
<evidence type="ECO:0000256" key="2">
    <source>
        <dbReference type="ARBA" id="ARBA00006432"/>
    </source>
</evidence>
<evidence type="ECO:0000256" key="3">
    <source>
        <dbReference type="ARBA" id="ARBA00022448"/>
    </source>
</evidence>
<dbReference type="NCBIfam" id="NF006134">
    <property type="entry name" value="PRK08279.1"/>
    <property type="match status" value="1"/>
</dbReference>
<organism evidence="21 22">
    <name type="scientific">Hymenochirus boettgeri</name>
    <name type="common">Congo dwarf clawed frog</name>
    <dbReference type="NCBI Taxonomy" id="247094"/>
    <lineage>
        <taxon>Eukaryota</taxon>
        <taxon>Metazoa</taxon>
        <taxon>Chordata</taxon>
        <taxon>Craniata</taxon>
        <taxon>Vertebrata</taxon>
        <taxon>Euteleostomi</taxon>
        <taxon>Amphibia</taxon>
        <taxon>Batrachia</taxon>
        <taxon>Anura</taxon>
        <taxon>Pipoidea</taxon>
        <taxon>Pipidae</taxon>
        <taxon>Pipinae</taxon>
        <taxon>Hymenochirus</taxon>
    </lineage>
</organism>
<comment type="similarity">
    <text evidence="2">Belongs to the ATP-dependent AMP-binding enzyme family.</text>
</comment>
<dbReference type="Proteomes" id="UP000812440">
    <property type="component" value="Chromosome 3"/>
</dbReference>
<dbReference type="Pfam" id="PF00501">
    <property type="entry name" value="AMP-binding"/>
    <property type="match status" value="1"/>
</dbReference>
<keyword evidence="7" id="KW-0547">Nucleotide-binding</keyword>
<dbReference type="GO" id="GO:0000166">
    <property type="term" value="F:nucleotide binding"/>
    <property type="evidence" value="ECO:0007669"/>
    <property type="project" value="UniProtKB-KW"/>
</dbReference>
<evidence type="ECO:0000256" key="4">
    <source>
        <dbReference type="ARBA" id="ARBA00022475"/>
    </source>
</evidence>
<dbReference type="PANTHER" id="PTHR43107">
    <property type="entry name" value="LONG-CHAIN FATTY ACID TRANSPORT PROTEIN"/>
    <property type="match status" value="1"/>
</dbReference>
<dbReference type="EMBL" id="JAACNH010000006">
    <property type="protein sequence ID" value="KAG8440361.1"/>
    <property type="molecule type" value="Genomic_DNA"/>
</dbReference>
<evidence type="ECO:0000256" key="12">
    <source>
        <dbReference type="ARBA" id="ARBA00023136"/>
    </source>
</evidence>
<dbReference type="Gene3D" id="3.40.50.12780">
    <property type="entry name" value="N-terminal domain of ligase-like"/>
    <property type="match status" value="1"/>
</dbReference>
<evidence type="ECO:0000259" key="20">
    <source>
        <dbReference type="Pfam" id="PF13193"/>
    </source>
</evidence>
<keyword evidence="9 18" id="KW-1133">Transmembrane helix</keyword>
<comment type="catalytic activity">
    <reaction evidence="15">
        <text>a very long-chain fatty acid + ATP + CoA = a very long-chain fatty acyl-CoA + AMP + diphosphate</text>
        <dbReference type="Rhea" id="RHEA:54536"/>
        <dbReference type="ChEBI" id="CHEBI:30616"/>
        <dbReference type="ChEBI" id="CHEBI:33019"/>
        <dbReference type="ChEBI" id="CHEBI:57287"/>
        <dbReference type="ChEBI" id="CHEBI:58950"/>
        <dbReference type="ChEBI" id="CHEBI:138261"/>
        <dbReference type="ChEBI" id="CHEBI:456215"/>
    </reaction>
    <physiologicalReaction direction="left-to-right" evidence="15">
        <dbReference type="Rhea" id="RHEA:54537"/>
    </physiologicalReaction>
</comment>
<dbReference type="InterPro" id="IPR020845">
    <property type="entry name" value="AMP-binding_CS"/>
</dbReference>
<evidence type="ECO:0000256" key="6">
    <source>
        <dbReference type="ARBA" id="ARBA00022692"/>
    </source>
</evidence>
<reference evidence="21" key="1">
    <citation type="thesis" date="2020" institute="ProQuest LLC" country="789 East Eisenhower Parkway, Ann Arbor, MI, USA">
        <title>Comparative Genomics and Chromosome Evolution.</title>
        <authorList>
            <person name="Mudd A.B."/>
        </authorList>
    </citation>
    <scope>NUCLEOTIDE SEQUENCE</scope>
    <source>
        <strain evidence="21">Female2</strain>
        <tissue evidence="21">Blood</tissue>
    </source>
</reference>
<dbReference type="GO" id="GO:0005324">
    <property type="term" value="F:long-chain fatty acid transmembrane transporter activity"/>
    <property type="evidence" value="ECO:0007669"/>
    <property type="project" value="TreeGrafter"/>
</dbReference>
<dbReference type="GO" id="GO:0044539">
    <property type="term" value="P:long-chain fatty acid import into cell"/>
    <property type="evidence" value="ECO:0007669"/>
    <property type="project" value="TreeGrafter"/>
</dbReference>
<dbReference type="InterPro" id="IPR025110">
    <property type="entry name" value="AMP-bd_C"/>
</dbReference>
<keyword evidence="5" id="KW-0436">Ligase</keyword>
<evidence type="ECO:0000256" key="13">
    <source>
        <dbReference type="ARBA" id="ARBA00024484"/>
    </source>
</evidence>
<comment type="catalytic activity">
    <reaction evidence="17">
        <text>tetracosanoate + ATP + CoA = tetracosanoyl-CoA + AMP + diphosphate</text>
        <dbReference type="Rhea" id="RHEA:33639"/>
        <dbReference type="ChEBI" id="CHEBI:30616"/>
        <dbReference type="ChEBI" id="CHEBI:31014"/>
        <dbReference type="ChEBI" id="CHEBI:33019"/>
        <dbReference type="ChEBI" id="CHEBI:57287"/>
        <dbReference type="ChEBI" id="CHEBI:65052"/>
        <dbReference type="ChEBI" id="CHEBI:456215"/>
    </reaction>
    <physiologicalReaction direction="left-to-right" evidence="17">
        <dbReference type="Rhea" id="RHEA:33640"/>
    </physiologicalReaction>
</comment>
<dbReference type="InterPro" id="IPR045851">
    <property type="entry name" value="AMP-bd_C_sf"/>
</dbReference>
<evidence type="ECO:0000256" key="1">
    <source>
        <dbReference type="ARBA" id="ARBA00004651"/>
    </source>
</evidence>
<dbReference type="InterPro" id="IPR042099">
    <property type="entry name" value="ANL_N_sf"/>
</dbReference>
<comment type="subcellular location">
    <subcellularLocation>
        <location evidence="1">Cell membrane</location>
        <topology evidence="1">Multi-pass membrane protein</topology>
    </subcellularLocation>
</comment>
<sequence length="620" mass="70787">MSALQTVILGVLPILWLLRRIFFPYLWQDFSYFFKLFRYAQNINRCLLKSSSFTILDIFLQQVSVRPDQNFILFQDQAYTYKDVDLKSNQMAWALKHHAKLNQGDCVAIFIGNEPAYIWIWFGLIKLGCPLACLNYNIRGKSFLHSFRTSGAKVLIAASELKHAVEEVLPTLKQQEVQVFYLSRESSTNGVESLTDKVEAASDKPIPKSYREDVNVKSIAVYIYTSGTTGLPKAAIVSHGRLLGSGFFQNLIGITPKDVIYMPLPLYHSAALLIGIRGCIQQGACCVLKTKFSVSQFWNDCRKYNVTAFQYIGETMRYLCNTPKKDNDKDHKVRIALGNGIRADVWKEFVHRFGNIKICELYASTEGNVSFYNYAGKAGTIGRYNYFQKRLRPFEIIKYDVAEDEPVRDPSGHCVRVARGETGLLIGKIFERSPFSGYAGDQSYTEKKKLRNVFKDGDLYFNTGDLLVVDREGFIYFQDRVGDTFRWKGENVATTEVSDIVGMTDFIKEANVYGVAVPNHEGRIGMTSIILKEGKEFDGKKLYSNVSDNLPSYARPRFVRIQDAMETTDTFKHRKVNLVKDGFNPLTIKDPLFFLDDSEKTYKPLDLQIYNNILQYTLKL</sequence>
<proteinExistence type="inferred from homology"/>
<dbReference type="GO" id="GO:0008206">
    <property type="term" value="P:bile acid metabolic process"/>
    <property type="evidence" value="ECO:0007669"/>
    <property type="project" value="TreeGrafter"/>
</dbReference>
<feature type="domain" description="AMP-binding enzyme C-terminal" evidence="20">
    <location>
        <begin position="499"/>
        <end position="572"/>
    </location>
</feature>
<dbReference type="EC" id="6.2.1.3" evidence="14"/>
<keyword evidence="12 18" id="KW-0472">Membrane</keyword>
<evidence type="ECO:0000256" key="8">
    <source>
        <dbReference type="ARBA" id="ARBA00022832"/>
    </source>
</evidence>
<feature type="domain" description="AMP-dependent synthetase/ligase" evidence="19">
    <location>
        <begin position="61"/>
        <end position="383"/>
    </location>
</feature>
<evidence type="ECO:0000313" key="22">
    <source>
        <dbReference type="Proteomes" id="UP000812440"/>
    </source>
</evidence>
<evidence type="ECO:0000256" key="10">
    <source>
        <dbReference type="ARBA" id="ARBA00023055"/>
    </source>
</evidence>
<keyword evidence="3" id="KW-0813">Transport</keyword>
<keyword evidence="4" id="KW-1003">Cell membrane</keyword>
<evidence type="ECO:0000313" key="21">
    <source>
        <dbReference type="EMBL" id="KAG8440361.1"/>
    </source>
</evidence>
<dbReference type="GO" id="GO:0005789">
    <property type="term" value="C:endoplasmic reticulum membrane"/>
    <property type="evidence" value="ECO:0007669"/>
    <property type="project" value="TreeGrafter"/>
</dbReference>